<gene>
    <name evidence="1" type="ORF">AAE02nite_35310</name>
</gene>
<evidence type="ECO:0000313" key="2">
    <source>
        <dbReference type="Proteomes" id="UP000321532"/>
    </source>
</evidence>
<evidence type="ECO:0000313" key="1">
    <source>
        <dbReference type="EMBL" id="GEO05867.1"/>
    </source>
</evidence>
<dbReference type="OrthoDB" id="1523452at2"/>
<dbReference type="InterPro" id="IPR014985">
    <property type="entry name" value="WbqC"/>
</dbReference>
<organism evidence="1 2">
    <name type="scientific">Adhaeribacter aerolatus</name>
    <dbReference type="NCBI Taxonomy" id="670289"/>
    <lineage>
        <taxon>Bacteria</taxon>
        <taxon>Pseudomonadati</taxon>
        <taxon>Bacteroidota</taxon>
        <taxon>Cytophagia</taxon>
        <taxon>Cytophagales</taxon>
        <taxon>Hymenobacteraceae</taxon>
        <taxon>Adhaeribacter</taxon>
    </lineage>
</organism>
<sequence>MILLTEIQYNPSIAYFQQMLRADSILIEQHEHYTKQSYRNRCRILTSHGPQDLTIPVKKGNRKTKITELEIDYSQDWVKVHWRSIRSAYGSAPFFTYYSDYLQQIYGQKKQYLFELNLALLRFYMKCLNIKKPISFTESYIPAYAGAVADYRNKIHPKLNSAILDIKVYNQVFGKQFVPDLSIIDVLFLQGPEAVFYLQASPAAPEH</sequence>
<dbReference type="RefSeq" id="WP_146900774.1">
    <property type="nucleotide sequence ID" value="NZ_BJYS01000028.1"/>
</dbReference>
<dbReference type="Proteomes" id="UP000321532">
    <property type="component" value="Unassembled WGS sequence"/>
</dbReference>
<reference evidence="1 2" key="1">
    <citation type="submission" date="2019-07" db="EMBL/GenBank/DDBJ databases">
        <title>Whole genome shotgun sequence of Adhaeribacter aerolatus NBRC 106133.</title>
        <authorList>
            <person name="Hosoyama A."/>
            <person name="Uohara A."/>
            <person name="Ohji S."/>
            <person name="Ichikawa N."/>
        </authorList>
    </citation>
    <scope>NUCLEOTIDE SEQUENCE [LARGE SCALE GENOMIC DNA]</scope>
    <source>
        <strain evidence="1 2">NBRC 106133</strain>
    </source>
</reference>
<comment type="caution">
    <text evidence="1">The sequence shown here is derived from an EMBL/GenBank/DDBJ whole genome shotgun (WGS) entry which is preliminary data.</text>
</comment>
<accession>A0A512B239</accession>
<proteinExistence type="predicted"/>
<evidence type="ECO:0008006" key="3">
    <source>
        <dbReference type="Google" id="ProtNLM"/>
    </source>
</evidence>
<dbReference type="EMBL" id="BJYS01000028">
    <property type="protein sequence ID" value="GEO05867.1"/>
    <property type="molecule type" value="Genomic_DNA"/>
</dbReference>
<dbReference type="Pfam" id="PF08889">
    <property type="entry name" value="WbqC"/>
    <property type="match status" value="2"/>
</dbReference>
<protein>
    <recommendedName>
        <fullName evidence="3">WbqC-like protein</fullName>
    </recommendedName>
</protein>
<keyword evidence="2" id="KW-1185">Reference proteome</keyword>
<name>A0A512B239_9BACT</name>
<dbReference type="AlphaFoldDB" id="A0A512B239"/>